<feature type="region of interest" description="Disordered" evidence="1">
    <location>
        <begin position="1"/>
        <end position="63"/>
    </location>
</feature>
<dbReference type="PANTHER" id="PTHR33270:SF6">
    <property type="entry name" value="OS02G0448600 PROTEIN"/>
    <property type="match status" value="1"/>
</dbReference>
<accession>A0AAD4T7W4</accession>
<dbReference type="Pfam" id="PF23156">
    <property type="entry name" value="DUF7054"/>
    <property type="match status" value="1"/>
</dbReference>
<name>A0AAD4T7W4_9MAGN</name>
<dbReference type="EMBL" id="JAJJMB010005286">
    <property type="protein sequence ID" value="KAI3939947.1"/>
    <property type="molecule type" value="Genomic_DNA"/>
</dbReference>
<gene>
    <name evidence="3" type="ORF">MKW98_029723</name>
</gene>
<dbReference type="InterPro" id="IPR040358">
    <property type="entry name" value="At4g22758-like"/>
</dbReference>
<evidence type="ECO:0000313" key="3">
    <source>
        <dbReference type="EMBL" id="KAI3939947.1"/>
    </source>
</evidence>
<reference evidence="3" key="1">
    <citation type="submission" date="2022-04" db="EMBL/GenBank/DDBJ databases">
        <title>A functionally conserved STORR gene fusion in Papaver species that diverged 16.8 million years ago.</title>
        <authorList>
            <person name="Catania T."/>
        </authorList>
    </citation>
    <scope>NUCLEOTIDE SEQUENCE</scope>
    <source>
        <strain evidence="3">S-188037</strain>
    </source>
</reference>
<evidence type="ECO:0000259" key="2">
    <source>
        <dbReference type="Pfam" id="PF23156"/>
    </source>
</evidence>
<protein>
    <recommendedName>
        <fullName evidence="2">DUF7054 domain-containing protein</fullName>
    </recommendedName>
</protein>
<keyword evidence="4" id="KW-1185">Reference proteome</keyword>
<proteinExistence type="predicted"/>
<feature type="domain" description="DUF7054" evidence="2">
    <location>
        <begin position="114"/>
        <end position="198"/>
    </location>
</feature>
<dbReference type="InterPro" id="IPR055482">
    <property type="entry name" value="DUF7054"/>
</dbReference>
<dbReference type="Proteomes" id="UP001202328">
    <property type="component" value="Unassembled WGS sequence"/>
</dbReference>
<organism evidence="3 4">
    <name type="scientific">Papaver atlanticum</name>
    <dbReference type="NCBI Taxonomy" id="357466"/>
    <lineage>
        <taxon>Eukaryota</taxon>
        <taxon>Viridiplantae</taxon>
        <taxon>Streptophyta</taxon>
        <taxon>Embryophyta</taxon>
        <taxon>Tracheophyta</taxon>
        <taxon>Spermatophyta</taxon>
        <taxon>Magnoliopsida</taxon>
        <taxon>Ranunculales</taxon>
        <taxon>Papaveraceae</taxon>
        <taxon>Papaveroideae</taxon>
        <taxon>Papaver</taxon>
    </lineage>
</organism>
<evidence type="ECO:0000256" key="1">
    <source>
        <dbReference type="SAM" id="MobiDB-lite"/>
    </source>
</evidence>
<sequence>MKNLNSNSMTERKIKQRVSSTRQKAKLPIPSSSSSSSSNCRRRKLAATPRLSKPPPKPTGIIQRCKSEPNLWSVGIAFGNGTTSYPEMHRPLTCTDVLESPFTSSLNSEKYETDAKVIVNVTVEGSPGPVRALVRLGASVEETIKLVVDRYSDEGRRPYLDQNTVVADFELHHSHFSLESINKTLKIGDAGSRSFYLRTNSNSRSNSFTYNNGDTRLMLPYSHSAPEVVPSSSNNTIEVSPPFLLFSSLVARTFSKVGKRSIKLWKILLGCMYSR</sequence>
<comment type="caution">
    <text evidence="3">The sequence shown here is derived from an EMBL/GenBank/DDBJ whole genome shotgun (WGS) entry which is preliminary data.</text>
</comment>
<dbReference type="AlphaFoldDB" id="A0AAD4T7W4"/>
<dbReference type="PANTHER" id="PTHR33270">
    <property type="entry name" value="BNAC05G50380D PROTEIN"/>
    <property type="match status" value="1"/>
</dbReference>
<evidence type="ECO:0000313" key="4">
    <source>
        <dbReference type="Proteomes" id="UP001202328"/>
    </source>
</evidence>